<dbReference type="OrthoDB" id="7877183at2"/>
<proteinExistence type="predicted"/>
<dbReference type="Proteomes" id="UP000207598">
    <property type="component" value="Unassembled WGS sequence"/>
</dbReference>
<gene>
    <name evidence="1" type="ORF">MAA8898_02472</name>
</gene>
<evidence type="ECO:0000313" key="1">
    <source>
        <dbReference type="EMBL" id="SMX41855.1"/>
    </source>
</evidence>
<dbReference type="EMBL" id="FXYF01000006">
    <property type="protein sequence ID" value="SMX41855.1"/>
    <property type="molecule type" value="Genomic_DNA"/>
</dbReference>
<reference evidence="1 2" key="1">
    <citation type="submission" date="2017-05" db="EMBL/GenBank/DDBJ databases">
        <authorList>
            <person name="Song R."/>
            <person name="Chenine A.L."/>
            <person name="Ruprecht R.M."/>
        </authorList>
    </citation>
    <scope>NUCLEOTIDE SEQUENCE [LARGE SCALE GENOMIC DNA]</scope>
    <source>
        <strain evidence="1 2">CECT 8898</strain>
    </source>
</reference>
<accession>A0A238KG89</accession>
<dbReference type="AlphaFoldDB" id="A0A238KG89"/>
<protein>
    <submittedName>
        <fullName evidence="1">Uncharacterized protein</fullName>
    </submittedName>
</protein>
<dbReference type="RefSeq" id="WP_094021303.1">
    <property type="nucleotide sequence ID" value="NZ_FXYF01000006.1"/>
</dbReference>
<evidence type="ECO:0000313" key="2">
    <source>
        <dbReference type="Proteomes" id="UP000207598"/>
    </source>
</evidence>
<sequence length="100" mass="11273">MSIERTLIQLQAEAATPERARELGHMGYMQWLALLPGDASYEAEAVRAWLRAEPFADTDPAVAVFCALIRESLRCPLRPLDLTLPQPRRRGGARVRRMSI</sequence>
<keyword evidence="2" id="KW-1185">Reference proteome</keyword>
<name>A0A238KG89_9RHOB</name>
<organism evidence="1 2">
    <name type="scientific">Maliponia aquimaris</name>
    <dbReference type="NCBI Taxonomy" id="1673631"/>
    <lineage>
        <taxon>Bacteria</taxon>
        <taxon>Pseudomonadati</taxon>
        <taxon>Pseudomonadota</taxon>
        <taxon>Alphaproteobacteria</taxon>
        <taxon>Rhodobacterales</taxon>
        <taxon>Paracoccaceae</taxon>
        <taxon>Maliponia</taxon>
    </lineage>
</organism>